<name>A0ABT9VA74_9BACL</name>
<accession>A0ABT9VA74</accession>
<dbReference type="NCBIfam" id="NF033232">
    <property type="entry name" value="small_YtzI"/>
    <property type="match status" value="1"/>
</dbReference>
<dbReference type="GO" id="GO:0051301">
    <property type="term" value="P:cell division"/>
    <property type="evidence" value="ECO:0007669"/>
    <property type="project" value="UniProtKB-KW"/>
</dbReference>
<dbReference type="Proteomes" id="UP001231362">
    <property type="component" value="Unassembled WGS sequence"/>
</dbReference>
<organism evidence="1 2">
    <name type="scientific">Anoxybacillus andreesenii</name>
    <dbReference type="NCBI Taxonomy" id="1325932"/>
    <lineage>
        <taxon>Bacteria</taxon>
        <taxon>Bacillati</taxon>
        <taxon>Bacillota</taxon>
        <taxon>Bacilli</taxon>
        <taxon>Bacillales</taxon>
        <taxon>Anoxybacillaceae</taxon>
        <taxon>Anoxybacillus</taxon>
    </lineage>
</organism>
<keyword evidence="1" id="KW-0131">Cell cycle</keyword>
<gene>
    <name evidence="1" type="ORF">J2S07_004196</name>
</gene>
<keyword evidence="2" id="KW-1185">Reference proteome</keyword>
<comment type="caution">
    <text evidence="1">The sequence shown here is derived from an EMBL/GenBank/DDBJ whole genome shotgun (WGS) entry which is preliminary data.</text>
</comment>
<protein>
    <submittedName>
        <fullName evidence="1">Cell division septation protein DedD</fullName>
    </submittedName>
</protein>
<dbReference type="RefSeq" id="WP_307152284.1">
    <property type="nucleotide sequence ID" value="NZ_JAUSTU010000040.1"/>
</dbReference>
<reference evidence="1 2" key="1">
    <citation type="submission" date="2023-07" db="EMBL/GenBank/DDBJ databases">
        <title>Genomic Encyclopedia of Type Strains, Phase IV (KMG-IV): sequencing the most valuable type-strain genomes for metagenomic binning, comparative biology and taxonomic classification.</title>
        <authorList>
            <person name="Goeker M."/>
        </authorList>
    </citation>
    <scope>NUCLEOTIDE SEQUENCE [LARGE SCALE GENOMIC DNA]</scope>
    <source>
        <strain evidence="1 2">DSM 23948</strain>
    </source>
</reference>
<proteinExistence type="predicted"/>
<dbReference type="InterPro" id="IPR047753">
    <property type="entry name" value="YtzI-like"/>
</dbReference>
<evidence type="ECO:0000313" key="2">
    <source>
        <dbReference type="Proteomes" id="UP001231362"/>
    </source>
</evidence>
<dbReference type="EMBL" id="JAUSTU010000040">
    <property type="protein sequence ID" value="MDQ0157846.1"/>
    <property type="molecule type" value="Genomic_DNA"/>
</dbReference>
<sequence length="50" mass="5610">MLVVLIICIIICFAVIILSAVVTSKAYSYKHSVDPLEKTPHLDNDRDLHT</sequence>
<evidence type="ECO:0000313" key="1">
    <source>
        <dbReference type="EMBL" id="MDQ0157846.1"/>
    </source>
</evidence>
<keyword evidence="1" id="KW-0132">Cell division</keyword>